<gene>
    <name evidence="1" type="ORF">DIJ64_02105</name>
</gene>
<accession>A0AAD0KRH6</accession>
<sequence>MCGSVDVVVFAQFMCNGFGDLLGRSASVWTIVPVLAKHPLPFSLVNPGFVVGSTAATVF</sequence>
<evidence type="ECO:0000313" key="2">
    <source>
        <dbReference type="Proteomes" id="UP000249682"/>
    </source>
</evidence>
<proteinExistence type="predicted"/>
<organism evidence="1 2">
    <name type="scientific">Mycobacterium leprae</name>
    <dbReference type="NCBI Taxonomy" id="1769"/>
    <lineage>
        <taxon>Bacteria</taxon>
        <taxon>Bacillati</taxon>
        <taxon>Actinomycetota</taxon>
        <taxon>Actinomycetes</taxon>
        <taxon>Mycobacteriales</taxon>
        <taxon>Mycobacteriaceae</taxon>
        <taxon>Mycobacterium</taxon>
    </lineage>
</organism>
<protein>
    <submittedName>
        <fullName evidence="1">Uncharacterized protein</fullName>
    </submittedName>
</protein>
<dbReference type="AlphaFoldDB" id="A0AAD0KRH6"/>
<dbReference type="EMBL" id="CP029543">
    <property type="protein sequence ID" value="AWV47322.1"/>
    <property type="molecule type" value="Genomic_DNA"/>
</dbReference>
<evidence type="ECO:0000313" key="1">
    <source>
        <dbReference type="EMBL" id="AWV47322.1"/>
    </source>
</evidence>
<dbReference type="Proteomes" id="UP000249682">
    <property type="component" value="Chromosome"/>
</dbReference>
<reference evidence="1 2" key="1">
    <citation type="submission" date="2018-05" db="EMBL/GenBank/DDBJ databases">
        <title>Evolution of small genomes with special reference to Mycobacterium leprae.</title>
        <authorList>
            <person name="Mohanty P.S."/>
            <person name="Bansal A.K."/>
            <person name="Gupta U.D."/>
            <person name="Naaz F."/>
            <person name="Dwivedi V.D."/>
            <person name="Singh H."/>
            <person name="Gupta G."/>
            <person name="Sharma S."/>
            <person name="Arora M."/>
        </authorList>
    </citation>
    <scope>NUCLEOTIDE SEQUENCE [LARGE SCALE GENOMIC DNA]</scope>
    <source>
        <strain evidence="1 2">MRHRU-235-G</strain>
    </source>
</reference>
<name>A0AAD0KRH6_MYCLR</name>